<gene>
    <name evidence="1" type="ORF">TSA1_19610</name>
</gene>
<comment type="caution">
    <text evidence="1">The sequence shown here is derived from an EMBL/GenBank/DDBJ whole genome shotgun (WGS) entry which is preliminary data.</text>
</comment>
<keyword evidence="2" id="KW-1185">Reference proteome</keyword>
<evidence type="ECO:0008006" key="3">
    <source>
        <dbReference type="Google" id="ProtNLM"/>
    </source>
</evidence>
<dbReference type="AlphaFoldDB" id="A0A2M6UDN7"/>
<dbReference type="EMBL" id="LFJC01000003">
    <property type="protein sequence ID" value="PIT02714.1"/>
    <property type="molecule type" value="Genomic_DNA"/>
</dbReference>
<protein>
    <recommendedName>
        <fullName evidence="3">Nucleotidyl transferase</fullName>
    </recommendedName>
</protein>
<evidence type="ECO:0000313" key="1">
    <source>
        <dbReference type="EMBL" id="PIT02714.1"/>
    </source>
</evidence>
<sequence length="217" mass="24463">MWQAYRSSSVEQAMSDDKNFDRLTLENALTELGRRAYAAGRTVEIVIYGGSALLLTLNRQINTGDVDAVFEGNKDFIKRLAVEMAEEFGWDENWLNDGVKGWLSKRDADPDVKALFKTYPTEDQPGLRVYTARPEYLFAMKCRAMRVGGVETNSDIDDIKLLARAIGVKNSRDALTLVEKFYPQNMLEPKTRLGLEEIFSNLENGTEDDHTPPASQS</sequence>
<reference evidence="1 2" key="1">
    <citation type="submission" date="2015-06" db="EMBL/GenBank/DDBJ databases">
        <title>Comparative genome analysis of nirS-carrying Bradyrhizobium sp. strains.</title>
        <authorList>
            <person name="Ishii S."/>
            <person name="Jang J."/>
            <person name="Nishizawa T."/>
            <person name="Senoo K."/>
        </authorList>
    </citation>
    <scope>NUCLEOTIDE SEQUENCE [LARGE SCALE GENOMIC DNA]</scope>
    <source>
        <strain evidence="1 2">TSA1</strain>
    </source>
</reference>
<accession>A0A2M6UDN7</accession>
<evidence type="ECO:0000313" key="2">
    <source>
        <dbReference type="Proteomes" id="UP000228930"/>
    </source>
</evidence>
<organism evidence="1 2">
    <name type="scientific">Bradyrhizobium nitroreducens</name>
    <dbReference type="NCBI Taxonomy" id="709803"/>
    <lineage>
        <taxon>Bacteria</taxon>
        <taxon>Pseudomonadati</taxon>
        <taxon>Pseudomonadota</taxon>
        <taxon>Alphaproteobacteria</taxon>
        <taxon>Hyphomicrobiales</taxon>
        <taxon>Nitrobacteraceae</taxon>
        <taxon>Bradyrhizobium</taxon>
    </lineage>
</organism>
<dbReference type="Proteomes" id="UP000228930">
    <property type="component" value="Unassembled WGS sequence"/>
</dbReference>
<proteinExistence type="predicted"/>
<name>A0A2M6UDN7_9BRAD</name>